<sequence>MNKFELLNTNAKVSLLLSLTELIIEDISESNGYEFAIKAIDKCWQWLKYKNISADDLYFYLENLEEQSLLDFLMLENDPSKEKIWICIANAFSYTTWEAYQFEKTKYIPQTIESVDYETIQHFIDNFKDVCKRGNDLWENLIDLLLIESNNNNEGFEKLLIEQFLKDNK</sequence>
<dbReference type="RefSeq" id="WP_379794854.1">
    <property type="nucleotide sequence ID" value="NZ_JBHSFY010000001.1"/>
</dbReference>
<evidence type="ECO:0000313" key="1">
    <source>
        <dbReference type="EMBL" id="MFC4475612.1"/>
    </source>
</evidence>
<evidence type="ECO:0000313" key="2">
    <source>
        <dbReference type="Proteomes" id="UP001596003"/>
    </source>
</evidence>
<dbReference type="Pfam" id="PF14434">
    <property type="entry name" value="Imm6"/>
    <property type="match status" value="1"/>
</dbReference>
<comment type="caution">
    <text evidence="1">The sequence shown here is derived from an EMBL/GenBank/DDBJ whole genome shotgun (WGS) entry which is preliminary data.</text>
</comment>
<dbReference type="EMBL" id="JBHSFY010000001">
    <property type="protein sequence ID" value="MFC4475612.1"/>
    <property type="molecule type" value="Genomic_DNA"/>
</dbReference>
<reference evidence="2" key="1">
    <citation type="journal article" date="2019" name="Int. J. Syst. Evol. Microbiol.">
        <title>The Global Catalogue of Microorganisms (GCM) 10K type strain sequencing project: providing services to taxonomists for standard genome sequencing and annotation.</title>
        <authorList>
            <consortium name="The Broad Institute Genomics Platform"/>
            <consortium name="The Broad Institute Genome Sequencing Center for Infectious Disease"/>
            <person name="Wu L."/>
            <person name="Ma J."/>
        </authorList>
    </citation>
    <scope>NUCLEOTIDE SEQUENCE [LARGE SCALE GENOMIC DNA]</scope>
    <source>
        <strain evidence="2">NBRC 103627</strain>
    </source>
</reference>
<protein>
    <submittedName>
        <fullName evidence="1">Imm6 family immunity protein</fullName>
    </submittedName>
</protein>
<dbReference type="InterPro" id="IPR025674">
    <property type="entry name" value="Imm6"/>
</dbReference>
<organism evidence="1 2">
    <name type="scientific">Flavobacterium chungangensis</name>
    <dbReference type="NCBI Taxonomy" id="2708132"/>
    <lineage>
        <taxon>Bacteria</taxon>
        <taxon>Pseudomonadati</taxon>
        <taxon>Bacteroidota</taxon>
        <taxon>Flavobacteriia</taxon>
        <taxon>Flavobacteriales</taxon>
        <taxon>Flavobacteriaceae</taxon>
        <taxon>Flavobacterium</taxon>
    </lineage>
</organism>
<keyword evidence="2" id="KW-1185">Reference proteome</keyword>
<gene>
    <name evidence="1" type="ORF">ACFO3N_00885</name>
</gene>
<accession>A0ABV8ZA05</accession>
<dbReference type="Proteomes" id="UP001596003">
    <property type="component" value="Unassembled WGS sequence"/>
</dbReference>
<proteinExistence type="predicted"/>
<name>A0ABV8ZA05_9FLAO</name>